<accession>A0A518G062</accession>
<dbReference type="AlphaFoldDB" id="A0A518G062"/>
<gene>
    <name evidence="2" type="ORF">Q31a_02810</name>
</gene>
<dbReference type="Proteomes" id="UP000318017">
    <property type="component" value="Chromosome"/>
</dbReference>
<organism evidence="2 3">
    <name type="scientific">Aureliella helgolandensis</name>
    <dbReference type="NCBI Taxonomy" id="2527968"/>
    <lineage>
        <taxon>Bacteria</taxon>
        <taxon>Pseudomonadati</taxon>
        <taxon>Planctomycetota</taxon>
        <taxon>Planctomycetia</taxon>
        <taxon>Pirellulales</taxon>
        <taxon>Pirellulaceae</taxon>
        <taxon>Aureliella</taxon>
    </lineage>
</organism>
<keyword evidence="3" id="KW-1185">Reference proteome</keyword>
<name>A0A518G062_9BACT</name>
<dbReference type="KEGG" id="ahel:Q31a_02810"/>
<proteinExistence type="predicted"/>
<sequence length="522" mass="57086">MAVSPTEILAVTLKEYAVSPTLGLPAPGERTAVGSKACKQGPGQLPSRRQLLVALACVVPCLPMQSMLAAEPTNGSQRSKGLLIQPTGIPLLNTRAKIVMELEGKLLLEEPDPSKSDGVREAEVKGKSTLDYFEKIAFEDSALTAAGRRYVEAKVENWISGSASSQELRPECRETRLLKHDGKWQQFSENEALMAREVELVQSPVNSAALELLLPTEAAKPNATWELSPSDAAQVFNLEAVHRSTVTAKIAKVEKGKATVELSGELQATANSVPTTLKIQGNLHVELASQTAFITWLGLVIKEERDISQTEPGFVITARIRLIRTETKDELQITDAELRQLAKTEDPGRWLIRLKSTAGRYTLLADRRWSIYIDGGEEAILRMVEKNSIIAQCNITRLTKLDEGTQLTLEGLQADIKQSLGKSFESFLESSEKVTSSKLRLMRCVAMGVSEDVPIQWVYCHLSDDHGQRLALIYTMGGNVTDRFAAADEQMTSSFEMLAAPAPTDVPTPAPQVSSKPTQAPR</sequence>
<feature type="region of interest" description="Disordered" evidence="1">
    <location>
        <begin position="500"/>
        <end position="522"/>
    </location>
</feature>
<dbReference type="EMBL" id="CP036298">
    <property type="protein sequence ID" value="QDV22002.1"/>
    <property type="molecule type" value="Genomic_DNA"/>
</dbReference>
<reference evidence="2 3" key="1">
    <citation type="submission" date="2019-02" db="EMBL/GenBank/DDBJ databases">
        <title>Deep-cultivation of Planctomycetes and their phenomic and genomic characterization uncovers novel biology.</title>
        <authorList>
            <person name="Wiegand S."/>
            <person name="Jogler M."/>
            <person name="Boedeker C."/>
            <person name="Pinto D."/>
            <person name="Vollmers J."/>
            <person name="Rivas-Marin E."/>
            <person name="Kohn T."/>
            <person name="Peeters S.H."/>
            <person name="Heuer A."/>
            <person name="Rast P."/>
            <person name="Oberbeckmann S."/>
            <person name="Bunk B."/>
            <person name="Jeske O."/>
            <person name="Meyerdierks A."/>
            <person name="Storesund J.E."/>
            <person name="Kallscheuer N."/>
            <person name="Luecker S."/>
            <person name="Lage O.M."/>
            <person name="Pohl T."/>
            <person name="Merkel B.J."/>
            <person name="Hornburger P."/>
            <person name="Mueller R.-W."/>
            <person name="Bruemmer F."/>
            <person name="Labrenz M."/>
            <person name="Spormann A.M."/>
            <person name="Op den Camp H."/>
            <person name="Overmann J."/>
            <person name="Amann R."/>
            <person name="Jetten M.S.M."/>
            <person name="Mascher T."/>
            <person name="Medema M.H."/>
            <person name="Devos D.P."/>
            <person name="Kaster A.-K."/>
            <person name="Ovreas L."/>
            <person name="Rohde M."/>
            <person name="Galperin M.Y."/>
            <person name="Jogler C."/>
        </authorList>
    </citation>
    <scope>NUCLEOTIDE SEQUENCE [LARGE SCALE GENOMIC DNA]</scope>
    <source>
        <strain evidence="2 3">Q31a</strain>
    </source>
</reference>
<evidence type="ECO:0000313" key="3">
    <source>
        <dbReference type="Proteomes" id="UP000318017"/>
    </source>
</evidence>
<feature type="compositionally biased region" description="Polar residues" evidence="1">
    <location>
        <begin position="512"/>
        <end position="522"/>
    </location>
</feature>
<protein>
    <submittedName>
        <fullName evidence="2">Uncharacterized protein</fullName>
    </submittedName>
</protein>
<evidence type="ECO:0000313" key="2">
    <source>
        <dbReference type="EMBL" id="QDV22002.1"/>
    </source>
</evidence>
<evidence type="ECO:0000256" key="1">
    <source>
        <dbReference type="SAM" id="MobiDB-lite"/>
    </source>
</evidence>